<dbReference type="RefSeq" id="WP_058389111.1">
    <property type="nucleotide sequence ID" value="NZ_LLWF02000090.1"/>
</dbReference>
<comment type="caution">
    <text evidence="2">The sequence shown here is derived from an EMBL/GenBank/DDBJ whole genome shotgun (WGS) entry which is preliminary data.</text>
</comment>
<proteinExistence type="predicted"/>
<sequence>MPDTLPPPTDPPDADHAAWVRPGAVFLEDGETRRITRIADGIVRGFTSANERWSWPLPDFLEAARRGRIRPSDSRRPRRSPAPPRPHPHRTAPSRQRFEEIRRHPLIVAAGDGLLRLVLETLRALRRGEWAGLPALQTLLLVTKAGAEIGRLGRSVAVPERKGGRRSGNAAAAREIQDLLRRLPRWLDGEGELAPTDFRHVQDLAKLGAEAIRLSGQVPPAGPGRPRGDTFLLAQSVRARLACRWHDVRRGRYRLGDAIREVAEEEILHARKAATSWQGGDPEQVTLGEADAEDLRRRFLGIEHAYHREFPAEMTDAERRNYRRIAATVLKATRRTSR</sequence>
<evidence type="ECO:0000256" key="1">
    <source>
        <dbReference type="SAM" id="MobiDB-lite"/>
    </source>
</evidence>
<name>A0A1S8D0F3_9PROT</name>
<dbReference type="EMBL" id="LLWF02000090">
    <property type="protein sequence ID" value="ONH81786.1"/>
    <property type="molecule type" value="Genomic_DNA"/>
</dbReference>
<feature type="compositionally biased region" description="Basic and acidic residues" evidence="1">
    <location>
        <begin position="66"/>
        <end position="75"/>
    </location>
</feature>
<dbReference type="AlphaFoldDB" id="A0A1S8D0F3"/>
<accession>A0A1S8D0F3</accession>
<reference evidence="2" key="1">
    <citation type="submission" date="2016-12" db="EMBL/GenBank/DDBJ databases">
        <title>Draft genome sequence of Roseomonas mucosa strain AU37, isolated from a peripheral intravenous catheter.</title>
        <authorList>
            <person name="Choudhury M.A."/>
            <person name="Sidjabat H.E."/>
            <person name="Wailan A.M."/>
            <person name="Zhang L."/>
            <person name="Marsh N.M."/>
            <person name="Rickard C.M."/>
            <person name="Davies M."/>
            <person name="Mcmillan D.J."/>
        </authorList>
    </citation>
    <scope>NUCLEOTIDE SEQUENCE [LARGE SCALE GENOMIC DNA]</scope>
    <source>
        <strain evidence="2">AU37</strain>
    </source>
</reference>
<organism evidence="2 3">
    <name type="scientific">Roseomonas mucosa</name>
    <dbReference type="NCBI Taxonomy" id="207340"/>
    <lineage>
        <taxon>Bacteria</taxon>
        <taxon>Pseudomonadati</taxon>
        <taxon>Pseudomonadota</taxon>
        <taxon>Alphaproteobacteria</taxon>
        <taxon>Acetobacterales</taxon>
        <taxon>Roseomonadaceae</taxon>
        <taxon>Roseomonas</taxon>
    </lineage>
</organism>
<protein>
    <submittedName>
        <fullName evidence="2">Uncharacterized protein</fullName>
    </submittedName>
</protein>
<evidence type="ECO:0000313" key="3">
    <source>
        <dbReference type="Proteomes" id="UP000054844"/>
    </source>
</evidence>
<keyword evidence="3" id="KW-1185">Reference proteome</keyword>
<dbReference type="STRING" id="207340.APZ41_018015"/>
<evidence type="ECO:0000313" key="2">
    <source>
        <dbReference type="EMBL" id="ONH81786.1"/>
    </source>
</evidence>
<gene>
    <name evidence="2" type="ORF">APZ41_018015</name>
</gene>
<dbReference type="Proteomes" id="UP000054844">
    <property type="component" value="Unassembled WGS sequence"/>
</dbReference>
<feature type="region of interest" description="Disordered" evidence="1">
    <location>
        <begin position="66"/>
        <end position="98"/>
    </location>
</feature>